<dbReference type="InterPro" id="IPR051777">
    <property type="entry name" value="Insulin-like_neuro_ligands"/>
</dbReference>
<dbReference type="AlphaFoldDB" id="A0AA35QRL1"/>
<gene>
    <name evidence="10" type="ORF">PODLI_1B043037</name>
</gene>
<accession>A0AA35QRL1</accession>
<dbReference type="Gene3D" id="1.10.100.10">
    <property type="entry name" value="Insulin-like"/>
    <property type="match status" value="1"/>
</dbReference>
<evidence type="ECO:0000256" key="7">
    <source>
        <dbReference type="RuleBase" id="RU000406"/>
    </source>
</evidence>
<evidence type="ECO:0000313" key="11">
    <source>
        <dbReference type="Proteomes" id="UP001178461"/>
    </source>
</evidence>
<dbReference type="Pfam" id="PF00049">
    <property type="entry name" value="Insulin"/>
    <property type="match status" value="1"/>
</dbReference>
<evidence type="ECO:0000256" key="4">
    <source>
        <dbReference type="ARBA" id="ARBA00022525"/>
    </source>
</evidence>
<dbReference type="PANTHER" id="PTHR20968">
    <property type="entry name" value="ILGF DOMAIN-CONTAINING PROTEIN"/>
    <property type="match status" value="1"/>
</dbReference>
<dbReference type="InterPro" id="IPR022352">
    <property type="entry name" value="Ins/IGF/rlx"/>
</dbReference>
<sequence>MKAAVQGMLLLSLFMAISEVAAERRLCGRDLVRAVVFTCGGSRWRRQLTHFPKSLTGQESHLNSPLDTNDSTGANEKVIQKPEYLSKEFIQSSSEAEGDLWGMEQKSIHKRNEDIMRLIDLCCLVGCSDSTVSSLC</sequence>
<dbReference type="PROSITE" id="PS00262">
    <property type="entry name" value="INSULIN"/>
    <property type="match status" value="1"/>
</dbReference>
<dbReference type="EMBL" id="CANTUW010001161">
    <property type="protein sequence ID" value="CAI7935518.1"/>
    <property type="molecule type" value="Genomic_DNA"/>
</dbReference>
<keyword evidence="11" id="KW-1185">Reference proteome</keyword>
<dbReference type="InterPro" id="IPR016179">
    <property type="entry name" value="Insulin-like"/>
</dbReference>
<dbReference type="SMART" id="SM00078">
    <property type="entry name" value="IlGF"/>
    <property type="match status" value="1"/>
</dbReference>
<dbReference type="InterPro" id="IPR036438">
    <property type="entry name" value="Insulin-like_sf"/>
</dbReference>
<feature type="signal peptide" evidence="8">
    <location>
        <begin position="1"/>
        <end position="22"/>
    </location>
</feature>
<keyword evidence="4 7" id="KW-0964">Secreted</keyword>
<evidence type="ECO:0000256" key="2">
    <source>
        <dbReference type="ARBA" id="ARBA00009034"/>
    </source>
</evidence>
<evidence type="ECO:0000256" key="6">
    <source>
        <dbReference type="ARBA" id="ARBA00023157"/>
    </source>
</evidence>
<evidence type="ECO:0000313" key="10">
    <source>
        <dbReference type="EMBL" id="CAI7935518.1"/>
    </source>
</evidence>
<dbReference type="PANTHER" id="PTHR20968:SF2">
    <property type="entry name" value="INSULIN-LIKE PEPTIDE INSL5"/>
    <property type="match status" value="1"/>
</dbReference>
<evidence type="ECO:0000256" key="5">
    <source>
        <dbReference type="ARBA" id="ARBA00022702"/>
    </source>
</evidence>
<comment type="subunit">
    <text evidence="3">Heterodimer of a B chain and an A chain linked by two disulfide bonds.</text>
</comment>
<comment type="caution">
    <text evidence="10">The sequence shown here is derived from an EMBL/GenBank/DDBJ whole genome shotgun (WGS) entry which is preliminary data.</text>
</comment>
<dbReference type="CDD" id="cd04365">
    <property type="entry name" value="IlGF_relaxin_like"/>
    <property type="match status" value="1"/>
</dbReference>
<comment type="subcellular location">
    <subcellularLocation>
        <location evidence="1 7">Secreted</location>
    </subcellularLocation>
</comment>
<dbReference type="PRINTS" id="PR00276">
    <property type="entry name" value="INSULINFAMLY"/>
</dbReference>
<organism evidence="10 11">
    <name type="scientific">Podarcis lilfordi</name>
    <name type="common">Lilford's wall lizard</name>
    <dbReference type="NCBI Taxonomy" id="74358"/>
    <lineage>
        <taxon>Eukaryota</taxon>
        <taxon>Metazoa</taxon>
        <taxon>Chordata</taxon>
        <taxon>Craniata</taxon>
        <taxon>Vertebrata</taxon>
        <taxon>Euteleostomi</taxon>
        <taxon>Lepidosauria</taxon>
        <taxon>Squamata</taxon>
        <taxon>Bifurcata</taxon>
        <taxon>Unidentata</taxon>
        <taxon>Episquamata</taxon>
        <taxon>Laterata</taxon>
        <taxon>Lacertibaenia</taxon>
        <taxon>Lacertidae</taxon>
        <taxon>Podarcis</taxon>
    </lineage>
</organism>
<dbReference type="SUPFAM" id="SSF56994">
    <property type="entry name" value="Insulin-like"/>
    <property type="match status" value="1"/>
</dbReference>
<dbReference type="Proteomes" id="UP001178461">
    <property type="component" value="Unassembled WGS sequence"/>
</dbReference>
<keyword evidence="8" id="KW-0732">Signal</keyword>
<name>A0AA35QRL1_9SAUR</name>
<keyword evidence="6" id="KW-1015">Disulfide bond</keyword>
<dbReference type="InterPro" id="IPR022353">
    <property type="entry name" value="Insulin_CS"/>
</dbReference>
<dbReference type="GO" id="GO:0005576">
    <property type="term" value="C:extracellular region"/>
    <property type="evidence" value="ECO:0007669"/>
    <property type="project" value="UniProtKB-SubCell"/>
</dbReference>
<dbReference type="GO" id="GO:0005179">
    <property type="term" value="F:hormone activity"/>
    <property type="evidence" value="ECO:0007669"/>
    <property type="project" value="UniProtKB-KW"/>
</dbReference>
<proteinExistence type="inferred from homology"/>
<keyword evidence="5" id="KW-0372">Hormone</keyword>
<feature type="chain" id="PRO_5041200799" evidence="8">
    <location>
        <begin position="23"/>
        <end position="136"/>
    </location>
</feature>
<evidence type="ECO:0000256" key="8">
    <source>
        <dbReference type="SAM" id="SignalP"/>
    </source>
</evidence>
<reference evidence="10" key="1">
    <citation type="submission" date="2022-12" db="EMBL/GenBank/DDBJ databases">
        <authorList>
            <person name="Alioto T."/>
            <person name="Alioto T."/>
            <person name="Gomez Garrido J."/>
        </authorList>
    </citation>
    <scope>NUCLEOTIDE SEQUENCE</scope>
</reference>
<evidence type="ECO:0000256" key="1">
    <source>
        <dbReference type="ARBA" id="ARBA00004613"/>
    </source>
</evidence>
<comment type="similarity">
    <text evidence="2 7">Belongs to the insulin family.</text>
</comment>
<protein>
    <submittedName>
        <fullName evidence="10">Insulin-like peptide INSL5</fullName>
    </submittedName>
</protein>
<dbReference type="GO" id="GO:0001664">
    <property type="term" value="F:G protein-coupled receptor binding"/>
    <property type="evidence" value="ECO:0007669"/>
    <property type="project" value="TreeGrafter"/>
</dbReference>
<evidence type="ECO:0000256" key="3">
    <source>
        <dbReference type="ARBA" id="ARBA00011207"/>
    </source>
</evidence>
<feature type="domain" description="Insulin-like" evidence="9">
    <location>
        <begin position="24"/>
        <end position="136"/>
    </location>
</feature>
<evidence type="ECO:0000259" key="9">
    <source>
        <dbReference type="SMART" id="SM00078"/>
    </source>
</evidence>